<evidence type="ECO:0000256" key="1">
    <source>
        <dbReference type="SAM" id="MobiDB-lite"/>
    </source>
</evidence>
<dbReference type="EMBL" id="HACG01053339">
    <property type="protein sequence ID" value="CEL00210.1"/>
    <property type="molecule type" value="Transcribed_RNA"/>
</dbReference>
<sequence>GGMRISTVDHGSISSRSLSAPYSRSTSDHSPEILDSSYDQDETTPSFELLSPNGSGQIDSRNDCGVIRTGGNGNGGRKLVR</sequence>
<feature type="compositionally biased region" description="Low complexity" evidence="1">
    <location>
        <begin position="12"/>
        <end position="25"/>
    </location>
</feature>
<feature type="region of interest" description="Disordered" evidence="1">
    <location>
        <begin position="1"/>
        <end position="81"/>
    </location>
</feature>
<feature type="non-terminal residue" evidence="2">
    <location>
        <position position="1"/>
    </location>
</feature>
<proteinExistence type="predicted"/>
<name>A0A0B7C6Y6_9EUPU</name>
<reference evidence="2" key="1">
    <citation type="submission" date="2014-12" db="EMBL/GenBank/DDBJ databases">
        <title>Insight into the proteome of Arion vulgaris.</title>
        <authorList>
            <person name="Aradska J."/>
            <person name="Bulat T."/>
            <person name="Smidak R."/>
            <person name="Sarate P."/>
            <person name="Gangsoo J."/>
            <person name="Sialana F."/>
            <person name="Bilban M."/>
            <person name="Lubec G."/>
        </authorList>
    </citation>
    <scope>NUCLEOTIDE SEQUENCE</scope>
    <source>
        <tissue evidence="2">Skin</tissue>
    </source>
</reference>
<evidence type="ECO:0000313" key="2">
    <source>
        <dbReference type="EMBL" id="CEL00210.1"/>
    </source>
</evidence>
<accession>A0A0B7C6Y6</accession>
<feature type="compositionally biased region" description="Gly residues" evidence="1">
    <location>
        <begin position="68"/>
        <end position="81"/>
    </location>
</feature>
<dbReference type="AlphaFoldDB" id="A0A0B7C6Y6"/>
<organism evidence="2">
    <name type="scientific">Arion vulgaris</name>
    <dbReference type="NCBI Taxonomy" id="1028688"/>
    <lineage>
        <taxon>Eukaryota</taxon>
        <taxon>Metazoa</taxon>
        <taxon>Spiralia</taxon>
        <taxon>Lophotrochozoa</taxon>
        <taxon>Mollusca</taxon>
        <taxon>Gastropoda</taxon>
        <taxon>Heterobranchia</taxon>
        <taxon>Euthyneura</taxon>
        <taxon>Panpulmonata</taxon>
        <taxon>Eupulmonata</taxon>
        <taxon>Stylommatophora</taxon>
        <taxon>Helicina</taxon>
        <taxon>Arionoidea</taxon>
        <taxon>Arionidae</taxon>
        <taxon>Arion</taxon>
    </lineage>
</organism>
<protein>
    <submittedName>
        <fullName evidence="2">Uncharacterized protein</fullName>
    </submittedName>
</protein>
<gene>
    <name evidence="2" type="primary">ORF223127</name>
</gene>
<feature type="non-terminal residue" evidence="2">
    <location>
        <position position="81"/>
    </location>
</feature>